<evidence type="ECO:0000313" key="1">
    <source>
        <dbReference type="EMBL" id="AUX41187.1"/>
    </source>
</evidence>
<dbReference type="InterPro" id="IPR012899">
    <property type="entry name" value="LTXXQ"/>
</dbReference>
<dbReference type="OrthoDB" id="5521318at2"/>
<dbReference type="Proteomes" id="UP000238348">
    <property type="component" value="Chromosome"/>
</dbReference>
<gene>
    <name evidence="1" type="ORF">SOCE26_025970</name>
</gene>
<evidence type="ECO:0008006" key="3">
    <source>
        <dbReference type="Google" id="ProtNLM"/>
    </source>
</evidence>
<reference evidence="1 2" key="1">
    <citation type="submission" date="2015-09" db="EMBL/GenBank/DDBJ databases">
        <title>Sorangium comparison.</title>
        <authorList>
            <person name="Zaburannyi N."/>
            <person name="Bunk B."/>
            <person name="Overmann J."/>
            <person name="Mueller R."/>
        </authorList>
    </citation>
    <scope>NUCLEOTIDE SEQUENCE [LARGE SCALE GENOMIC DNA]</scope>
    <source>
        <strain evidence="1 2">So ce26</strain>
    </source>
</reference>
<proteinExistence type="predicted"/>
<dbReference type="Gene3D" id="1.20.120.1490">
    <property type="match status" value="1"/>
</dbReference>
<sequence>MYPGMIAWWKRAQRRAAFGAAAGCGRSGGGPGWAHAGGDHDGEMGGWSFGVRRPLRFLAEKLGLNDKQVAELARLMDDLKTERAQAAVDNRRVTAAFADALAGETFDEARVAEAAAARIRSAERLREAVVKTLARTHALLDPEQRSRLAYLIRSGAITL</sequence>
<protein>
    <recommendedName>
        <fullName evidence="3">Periplasmic heavy metal sensor</fullName>
    </recommendedName>
</protein>
<dbReference type="EMBL" id="CP012673">
    <property type="protein sequence ID" value="AUX41187.1"/>
    <property type="molecule type" value="Genomic_DNA"/>
</dbReference>
<dbReference type="RefSeq" id="WP_104979127.1">
    <property type="nucleotide sequence ID" value="NZ_CP012673.1"/>
</dbReference>
<evidence type="ECO:0000313" key="2">
    <source>
        <dbReference type="Proteomes" id="UP000238348"/>
    </source>
</evidence>
<dbReference type="GO" id="GO:0042597">
    <property type="term" value="C:periplasmic space"/>
    <property type="evidence" value="ECO:0007669"/>
    <property type="project" value="InterPro"/>
</dbReference>
<dbReference type="Pfam" id="PF07813">
    <property type="entry name" value="LTXXQ"/>
    <property type="match status" value="1"/>
</dbReference>
<organism evidence="1 2">
    <name type="scientific">Sorangium cellulosum</name>
    <name type="common">Polyangium cellulosum</name>
    <dbReference type="NCBI Taxonomy" id="56"/>
    <lineage>
        <taxon>Bacteria</taxon>
        <taxon>Pseudomonadati</taxon>
        <taxon>Myxococcota</taxon>
        <taxon>Polyangia</taxon>
        <taxon>Polyangiales</taxon>
        <taxon>Polyangiaceae</taxon>
        <taxon>Sorangium</taxon>
    </lineage>
</organism>
<name>A0A2L0EPE7_SORCE</name>
<dbReference type="AlphaFoldDB" id="A0A2L0EPE7"/>
<accession>A0A2L0EPE7</accession>